<gene>
    <name evidence="2" type="ORF">JK361_32905</name>
</gene>
<comment type="caution">
    <text evidence="2">The sequence shown here is derived from an EMBL/GenBank/DDBJ whole genome shotgun (WGS) entry which is preliminary data.</text>
</comment>
<protein>
    <submittedName>
        <fullName evidence="2">Uncharacterized protein</fullName>
    </submittedName>
</protein>
<proteinExistence type="predicted"/>
<evidence type="ECO:0000313" key="3">
    <source>
        <dbReference type="Proteomes" id="UP000621386"/>
    </source>
</evidence>
<sequence length="65" mass="7303">MTTGRHRIRVGVFTPAESLAYLTRAPRTHTESDEQLAGPLTHRRKTSLVLPMPRQDQNPSSSSNF</sequence>
<accession>A0ABS1PAD1</accession>
<name>A0ABS1PAD1_9ACTN</name>
<dbReference type="RefSeq" id="WP_201825377.1">
    <property type="nucleotide sequence ID" value="NZ_JAERRH010000019.1"/>
</dbReference>
<reference evidence="2 3" key="1">
    <citation type="submission" date="2021-01" db="EMBL/GenBank/DDBJ databases">
        <title>WGS of actinomycetes isolated from Thailand.</title>
        <authorList>
            <person name="Thawai C."/>
        </authorList>
    </citation>
    <scope>NUCLEOTIDE SEQUENCE [LARGE SCALE GENOMIC DNA]</scope>
    <source>
        <strain evidence="2 3">CH5-8</strain>
    </source>
</reference>
<organism evidence="2 3">
    <name type="scientific">Streptomyces musisoli</name>
    <dbReference type="NCBI Taxonomy" id="2802280"/>
    <lineage>
        <taxon>Bacteria</taxon>
        <taxon>Bacillati</taxon>
        <taxon>Actinomycetota</taxon>
        <taxon>Actinomycetes</taxon>
        <taxon>Kitasatosporales</taxon>
        <taxon>Streptomycetaceae</taxon>
        <taxon>Streptomyces</taxon>
    </lineage>
</organism>
<feature type="compositionally biased region" description="Polar residues" evidence="1">
    <location>
        <begin position="55"/>
        <end position="65"/>
    </location>
</feature>
<dbReference type="Proteomes" id="UP000621386">
    <property type="component" value="Unassembled WGS sequence"/>
</dbReference>
<dbReference type="EMBL" id="JAERRH010000019">
    <property type="protein sequence ID" value="MBL1109336.1"/>
    <property type="molecule type" value="Genomic_DNA"/>
</dbReference>
<evidence type="ECO:0000313" key="2">
    <source>
        <dbReference type="EMBL" id="MBL1109336.1"/>
    </source>
</evidence>
<feature type="region of interest" description="Disordered" evidence="1">
    <location>
        <begin position="24"/>
        <end position="65"/>
    </location>
</feature>
<evidence type="ECO:0000256" key="1">
    <source>
        <dbReference type="SAM" id="MobiDB-lite"/>
    </source>
</evidence>
<keyword evidence="3" id="KW-1185">Reference proteome</keyword>